<dbReference type="AlphaFoldDB" id="A0A1I7YVW1"/>
<feature type="chain" id="PRO_5009312654" evidence="1">
    <location>
        <begin position="18"/>
        <end position="86"/>
    </location>
</feature>
<evidence type="ECO:0000313" key="3">
    <source>
        <dbReference type="WBParaSite" id="L893_g2025.t1"/>
    </source>
</evidence>
<dbReference type="Proteomes" id="UP000095287">
    <property type="component" value="Unplaced"/>
</dbReference>
<feature type="signal peptide" evidence="1">
    <location>
        <begin position="1"/>
        <end position="17"/>
    </location>
</feature>
<organism evidence="2 3">
    <name type="scientific">Steinernema glaseri</name>
    <dbReference type="NCBI Taxonomy" id="37863"/>
    <lineage>
        <taxon>Eukaryota</taxon>
        <taxon>Metazoa</taxon>
        <taxon>Ecdysozoa</taxon>
        <taxon>Nematoda</taxon>
        <taxon>Chromadorea</taxon>
        <taxon>Rhabditida</taxon>
        <taxon>Tylenchina</taxon>
        <taxon>Panagrolaimomorpha</taxon>
        <taxon>Strongyloidoidea</taxon>
        <taxon>Steinernematidae</taxon>
        <taxon>Steinernema</taxon>
    </lineage>
</organism>
<keyword evidence="1" id="KW-0732">Signal</keyword>
<proteinExistence type="predicted"/>
<protein>
    <submittedName>
        <fullName evidence="3">Secreted protein</fullName>
    </submittedName>
</protein>
<name>A0A1I7YVW1_9BILA</name>
<sequence length="86" mass="9507">MLCPVLLLLWITRSYQTSNVQRLQNRLGTSDDDTLCSSSKITNSRDEHDLGQKGSAGHVALQPTAADDYVLAGVAPRQSADFQRFR</sequence>
<evidence type="ECO:0000313" key="2">
    <source>
        <dbReference type="Proteomes" id="UP000095287"/>
    </source>
</evidence>
<evidence type="ECO:0000256" key="1">
    <source>
        <dbReference type="SAM" id="SignalP"/>
    </source>
</evidence>
<accession>A0A1I7YVW1</accession>
<keyword evidence="2" id="KW-1185">Reference proteome</keyword>
<reference evidence="3" key="1">
    <citation type="submission" date="2016-11" db="UniProtKB">
        <authorList>
            <consortium name="WormBaseParasite"/>
        </authorList>
    </citation>
    <scope>IDENTIFICATION</scope>
</reference>
<dbReference type="WBParaSite" id="L893_g2025.t1">
    <property type="protein sequence ID" value="L893_g2025.t1"/>
    <property type="gene ID" value="L893_g2025"/>
</dbReference>